<dbReference type="SMART" id="SM00034">
    <property type="entry name" value="CLECT"/>
    <property type="match status" value="1"/>
</dbReference>
<dbReference type="InterPro" id="IPR016186">
    <property type="entry name" value="C-type_lectin-like/link_sf"/>
</dbReference>
<protein>
    <submittedName>
        <fullName evidence="1">Uncharacterized protein</fullName>
    </submittedName>
</protein>
<proteinExistence type="predicted"/>
<dbReference type="InterPro" id="IPR050111">
    <property type="entry name" value="C-type_lectin/snaclec_domain"/>
</dbReference>
<dbReference type="Pfam" id="PF00059">
    <property type="entry name" value="Lectin_C"/>
    <property type="match status" value="1"/>
</dbReference>
<dbReference type="Gene3D" id="3.10.100.10">
    <property type="entry name" value="Mannose-Binding Protein A, subunit A"/>
    <property type="match status" value="1"/>
</dbReference>
<dbReference type="CDD" id="cd00037">
    <property type="entry name" value="CLECT"/>
    <property type="match status" value="1"/>
</dbReference>
<reference evidence="1" key="1">
    <citation type="submission" date="2020-11" db="EMBL/GenBank/DDBJ databases">
        <authorList>
            <person name="Tran Van P."/>
        </authorList>
    </citation>
    <scope>NUCLEOTIDE SEQUENCE</scope>
</reference>
<dbReference type="InterPro" id="IPR006149">
    <property type="entry name" value="EB_dom"/>
</dbReference>
<name>A0A7R8WBU6_9CRUS</name>
<dbReference type="EMBL" id="OB661175">
    <property type="protein sequence ID" value="CAD7227538.1"/>
    <property type="molecule type" value="Genomic_DNA"/>
</dbReference>
<gene>
    <name evidence="1" type="ORF">CTOB1V02_LOCUS5442</name>
</gene>
<dbReference type="OrthoDB" id="10057776at2759"/>
<dbReference type="AlphaFoldDB" id="A0A7R8WBU6"/>
<dbReference type="InterPro" id="IPR001304">
    <property type="entry name" value="C-type_lectin-like"/>
</dbReference>
<dbReference type="Pfam" id="PF01683">
    <property type="entry name" value="EB"/>
    <property type="match status" value="1"/>
</dbReference>
<organism evidence="1">
    <name type="scientific">Cyprideis torosa</name>
    <dbReference type="NCBI Taxonomy" id="163714"/>
    <lineage>
        <taxon>Eukaryota</taxon>
        <taxon>Metazoa</taxon>
        <taxon>Ecdysozoa</taxon>
        <taxon>Arthropoda</taxon>
        <taxon>Crustacea</taxon>
        <taxon>Oligostraca</taxon>
        <taxon>Ostracoda</taxon>
        <taxon>Podocopa</taxon>
        <taxon>Podocopida</taxon>
        <taxon>Cytherocopina</taxon>
        <taxon>Cytheroidea</taxon>
        <taxon>Cytherideidae</taxon>
        <taxon>Cyprideis</taxon>
    </lineage>
</organism>
<evidence type="ECO:0000313" key="1">
    <source>
        <dbReference type="EMBL" id="CAD7227538.1"/>
    </source>
</evidence>
<dbReference type="PROSITE" id="PS50041">
    <property type="entry name" value="C_TYPE_LECTIN_2"/>
    <property type="match status" value="1"/>
</dbReference>
<sequence length="256" mass="28071">MMDFPVLFFVFGFISLSYCGPHSPESRAFCTDCELCSGTFSTCEAQCAANDQFPIRLMEESDMFWVCTSPLELGSECTEDGECQLSVPSSVCRNGKCACKPGTVRVNQTLCIQPGNGEMCPKYVACNDFILNSVCDKETWTCRCGVHMAPDLNNVCVNGCLEGGVVNLSTNKCYYLKTITPGTRWIDARDSCRADGMHLVSIHSATENTFVHDLAGISWIGLNDLATEGEFVWSDGTPTNYANWKPSEPNNYNGGQ</sequence>
<dbReference type="InterPro" id="IPR016187">
    <property type="entry name" value="CTDL_fold"/>
</dbReference>
<dbReference type="SUPFAM" id="SSF56436">
    <property type="entry name" value="C-type lectin-like"/>
    <property type="match status" value="1"/>
</dbReference>
<dbReference type="PANTHER" id="PTHR22803">
    <property type="entry name" value="MANNOSE, PHOSPHOLIPASE, LECTIN RECEPTOR RELATED"/>
    <property type="match status" value="1"/>
</dbReference>
<accession>A0A7R8WBU6</accession>